<dbReference type="Pfam" id="PF24883">
    <property type="entry name" value="NPHP3_N"/>
    <property type="match status" value="1"/>
</dbReference>
<name>A0A395P022_TRIAR</name>
<feature type="repeat" description="ANK" evidence="2">
    <location>
        <begin position="532"/>
        <end position="564"/>
    </location>
</feature>
<evidence type="ECO:0000259" key="3">
    <source>
        <dbReference type="Pfam" id="PF24883"/>
    </source>
</evidence>
<accession>A0A395P022</accession>
<dbReference type="STRING" id="490622.A0A395P022"/>
<dbReference type="AlphaFoldDB" id="A0A395P022"/>
<keyword evidence="2" id="KW-0040">ANK repeat</keyword>
<dbReference type="Pfam" id="PF12796">
    <property type="entry name" value="Ank_2"/>
    <property type="match status" value="1"/>
</dbReference>
<dbReference type="InterPro" id="IPR056884">
    <property type="entry name" value="NPHP3-like_N"/>
</dbReference>
<dbReference type="InterPro" id="IPR053137">
    <property type="entry name" value="NLR-like"/>
</dbReference>
<comment type="caution">
    <text evidence="4">The sequence shown here is derived from an EMBL/GenBank/DDBJ whole genome shotgun (WGS) entry which is preliminary data.</text>
</comment>
<dbReference type="InterPro" id="IPR002110">
    <property type="entry name" value="Ankyrin_rpt"/>
</dbReference>
<dbReference type="InterPro" id="IPR027417">
    <property type="entry name" value="P-loop_NTPase"/>
</dbReference>
<dbReference type="OrthoDB" id="1577640at2759"/>
<evidence type="ECO:0000313" key="5">
    <source>
        <dbReference type="Proteomes" id="UP000266272"/>
    </source>
</evidence>
<dbReference type="SUPFAM" id="SSF48403">
    <property type="entry name" value="Ankyrin repeat"/>
    <property type="match status" value="1"/>
</dbReference>
<dbReference type="Gene3D" id="1.25.40.20">
    <property type="entry name" value="Ankyrin repeat-containing domain"/>
    <property type="match status" value="1"/>
</dbReference>
<dbReference type="SUPFAM" id="SSF53167">
    <property type="entry name" value="Purine and uridine phosphorylases"/>
    <property type="match status" value="1"/>
</dbReference>
<dbReference type="PANTHER" id="PTHR46082:SF11">
    <property type="entry name" value="AAA+ ATPASE DOMAIN-CONTAINING PROTEIN-RELATED"/>
    <property type="match status" value="1"/>
</dbReference>
<feature type="repeat" description="ANK" evidence="2">
    <location>
        <begin position="568"/>
        <end position="600"/>
    </location>
</feature>
<dbReference type="PANTHER" id="PTHR46082">
    <property type="entry name" value="ATP/GTP-BINDING PROTEIN-RELATED"/>
    <property type="match status" value="1"/>
</dbReference>
<keyword evidence="5" id="KW-1185">Reference proteome</keyword>
<dbReference type="GO" id="GO:0009116">
    <property type="term" value="P:nucleoside metabolic process"/>
    <property type="evidence" value="ECO:0007669"/>
    <property type="project" value="InterPro"/>
</dbReference>
<dbReference type="SMART" id="SM00248">
    <property type="entry name" value="ANK"/>
    <property type="match status" value="2"/>
</dbReference>
<dbReference type="Gene3D" id="3.40.50.1580">
    <property type="entry name" value="Nucleoside phosphorylase domain"/>
    <property type="match status" value="2"/>
</dbReference>
<evidence type="ECO:0000313" key="4">
    <source>
        <dbReference type="EMBL" id="RFU81377.1"/>
    </source>
</evidence>
<dbReference type="Proteomes" id="UP000266272">
    <property type="component" value="Unassembled WGS sequence"/>
</dbReference>
<dbReference type="InterPro" id="IPR035994">
    <property type="entry name" value="Nucleoside_phosphorylase_sf"/>
</dbReference>
<dbReference type="InterPro" id="IPR036770">
    <property type="entry name" value="Ankyrin_rpt-contain_sf"/>
</dbReference>
<reference evidence="4 5" key="1">
    <citation type="journal article" date="2018" name="PLoS Pathog.">
        <title>Evolution of structural diversity of trichothecenes, a family of toxins produced by plant pathogenic and entomopathogenic fungi.</title>
        <authorList>
            <person name="Proctor R.H."/>
            <person name="McCormick S.P."/>
            <person name="Kim H.S."/>
            <person name="Cardoza R.E."/>
            <person name="Stanley A.M."/>
            <person name="Lindo L."/>
            <person name="Kelly A."/>
            <person name="Brown D.W."/>
            <person name="Lee T."/>
            <person name="Vaughan M.M."/>
            <person name="Alexander N.J."/>
            <person name="Busman M."/>
            <person name="Gutierrez S."/>
        </authorList>
    </citation>
    <scope>NUCLEOTIDE SEQUENCE [LARGE SCALE GENOMIC DNA]</scope>
    <source>
        <strain evidence="4 5">IBT 40837</strain>
    </source>
</reference>
<dbReference type="PROSITE" id="PS50088">
    <property type="entry name" value="ANK_REPEAT"/>
    <property type="match status" value="3"/>
</dbReference>
<feature type="domain" description="Nephrocystin 3-like N-terminal" evidence="3">
    <location>
        <begin position="211"/>
        <end position="327"/>
    </location>
</feature>
<dbReference type="EMBL" id="PXOA01000052">
    <property type="protein sequence ID" value="RFU81377.1"/>
    <property type="molecule type" value="Genomic_DNA"/>
</dbReference>
<feature type="repeat" description="ANK" evidence="2">
    <location>
        <begin position="601"/>
        <end position="619"/>
    </location>
</feature>
<gene>
    <name evidence="4" type="ORF">TARUN_826</name>
</gene>
<dbReference type="PROSITE" id="PS50297">
    <property type="entry name" value="ANK_REP_REGION"/>
    <property type="match status" value="2"/>
</dbReference>
<dbReference type="Gene3D" id="3.40.50.300">
    <property type="entry name" value="P-loop containing nucleotide triphosphate hydrolases"/>
    <property type="match status" value="1"/>
</dbReference>
<dbReference type="GO" id="GO:0003824">
    <property type="term" value="F:catalytic activity"/>
    <property type="evidence" value="ECO:0007669"/>
    <property type="project" value="InterPro"/>
</dbReference>
<proteinExistence type="predicted"/>
<evidence type="ECO:0000256" key="2">
    <source>
        <dbReference type="PROSITE-ProRule" id="PRU00023"/>
    </source>
</evidence>
<sequence>MPNSMSYTVGWICAIASEYVAVQEFLNEEHDAPDSVSANDTNDYTLGRIREHNVVIAVLPEGEYGTASAASVATNMLNCFPNIRMGLMIGIAGGVPSEGHDIRLGDVVVSAPRDGDSGVFHICKSVDERALIRDKLAEEKDVLCFEMEAAGLMNHFPCVGKPKSTTEDTNVKANKLNQREDDQEHQNIVDWLTPVDYAPQQSDLIARQQEGTGEWLIQSEEFQQWVKQSGRTLFCAGIPGAGKTMMTSIVTHHLCNKFGHDPTIGISYVVSGEGRKQFLSAVSNLQIRTGVNFFITSRFIKEIEQELKESIKLEIRAFDADIEKYLDEQLQSLRSLVSKDLSLQEDIKIGITKAVDGMFLLAKLYIDLLACKTTRKGLQHAIAVEKGDLELNTENISEIEDMVSVCAGLVIVDEESDVVRLVHYTTQEYFERTQKSWFPDADANITMRCLTSLSFQNFKDDYCPTDKEFEARLKTHFLYNYASRYWGYHAHPSPFQDMSQLVLDFLKNKNKVSACSQALVKSISPFVVIPTDFPTALHLAAYFGLERPASILLSKGFDIGARARYEWAGATPLHMAVEGGHMEVIKLLVDNGAGLSCEDEIRRTPLHLAAEKGNEAVVK</sequence>
<organism evidence="4 5">
    <name type="scientific">Trichoderma arundinaceum</name>
    <dbReference type="NCBI Taxonomy" id="490622"/>
    <lineage>
        <taxon>Eukaryota</taxon>
        <taxon>Fungi</taxon>
        <taxon>Dikarya</taxon>
        <taxon>Ascomycota</taxon>
        <taxon>Pezizomycotina</taxon>
        <taxon>Sordariomycetes</taxon>
        <taxon>Hypocreomycetidae</taxon>
        <taxon>Hypocreales</taxon>
        <taxon>Hypocreaceae</taxon>
        <taxon>Trichoderma</taxon>
    </lineage>
</organism>
<protein>
    <submittedName>
        <fullName evidence="4">Ankyrin repeat</fullName>
    </submittedName>
</protein>
<evidence type="ECO:0000256" key="1">
    <source>
        <dbReference type="ARBA" id="ARBA00022737"/>
    </source>
</evidence>
<keyword evidence="1" id="KW-0677">Repeat</keyword>